<dbReference type="PANTHER" id="PTHR31490:SF1">
    <property type="entry name" value="ENDO-1,4-BETA-XYLANASE 1"/>
    <property type="match status" value="1"/>
</dbReference>
<dbReference type="PRINTS" id="PR00134">
    <property type="entry name" value="GLHYDRLASE10"/>
</dbReference>
<dbReference type="Proteomes" id="UP000321301">
    <property type="component" value="Unassembled WGS sequence"/>
</dbReference>
<dbReference type="Pfam" id="PF00331">
    <property type="entry name" value="Glyco_hydro_10"/>
    <property type="match status" value="1"/>
</dbReference>
<comment type="similarity">
    <text evidence="4">Belongs to the glycosyl hydrolase 10 (cellulase F) family.</text>
</comment>
<dbReference type="InterPro" id="IPR017853">
    <property type="entry name" value="GH"/>
</dbReference>
<evidence type="ECO:0000313" key="6">
    <source>
        <dbReference type="EMBL" id="GEO20191.1"/>
    </source>
</evidence>
<dbReference type="GO" id="GO:0045493">
    <property type="term" value="P:xylan catabolic process"/>
    <property type="evidence" value="ECO:0007669"/>
    <property type="project" value="UniProtKB-KW"/>
</dbReference>
<dbReference type="SUPFAM" id="SSF51445">
    <property type="entry name" value="(Trans)glycosidases"/>
    <property type="match status" value="1"/>
</dbReference>
<sequence>MLTIAQTDPIDESISQHRKGKLIVKAKPGAKVSIKQLSHEFWFGAAIANGLGSGNMAPEDLSQYKKYFLENFNSAVTENALKWASMEREKGKVNHLTIEGILDWTEENQIPLRGHNLYWGIEKFVQPWIMELSDTELEATIKERAISIGQRYKDRFVEYDLNNEMIHGNYYADRLGSDITAKMAKWVLEGDPGAKLYLNDYDILTGNRLTDYLAQIRELLAQDVPLAGIGVQGHLHASTFDRQELKRSLDSLAQFRLPIRITEFNMPGQRSKFHKDTQLKMSPEEEQQNAKELVDYYRICFAHPAVEGILMWGFWEGANWIPASSLYTRDWQPKPAAHAYQDLIFDTWWTETTVTIDAEGYFITSAFYGNYQITVDGKTRKILHKKVPGETTVDFSKP</sequence>
<reference evidence="6 7" key="1">
    <citation type="submission" date="2019-07" db="EMBL/GenBank/DDBJ databases">
        <title>Whole genome shotgun sequence of Cyclobacterium qasimii NBRC 106168.</title>
        <authorList>
            <person name="Hosoyama A."/>
            <person name="Uohara A."/>
            <person name="Ohji S."/>
            <person name="Ichikawa N."/>
        </authorList>
    </citation>
    <scope>NUCLEOTIDE SEQUENCE [LARGE SCALE GENOMIC DNA]</scope>
    <source>
        <strain evidence="6 7">NBRC 106168</strain>
    </source>
</reference>
<dbReference type="SMART" id="SM00633">
    <property type="entry name" value="Glyco_10"/>
    <property type="match status" value="1"/>
</dbReference>
<keyword evidence="2 4" id="KW-0119">Carbohydrate metabolism</keyword>
<evidence type="ECO:0000259" key="5">
    <source>
        <dbReference type="PROSITE" id="PS51760"/>
    </source>
</evidence>
<dbReference type="Gene3D" id="3.20.20.80">
    <property type="entry name" value="Glycosidases"/>
    <property type="match status" value="1"/>
</dbReference>
<dbReference type="PANTHER" id="PTHR31490">
    <property type="entry name" value="GLYCOSYL HYDROLASE"/>
    <property type="match status" value="1"/>
</dbReference>
<keyword evidence="6" id="KW-0858">Xylan degradation</keyword>
<dbReference type="InterPro" id="IPR044846">
    <property type="entry name" value="GH10"/>
</dbReference>
<comment type="catalytic activity">
    <reaction evidence="4">
        <text>Endohydrolysis of (1-&gt;4)-beta-D-xylosidic linkages in xylans.</text>
        <dbReference type="EC" id="3.2.1.8"/>
    </reaction>
</comment>
<dbReference type="EC" id="3.2.1.8" evidence="4"/>
<keyword evidence="3 4" id="KW-0624">Polysaccharide degradation</keyword>
<keyword evidence="7" id="KW-1185">Reference proteome</keyword>
<dbReference type="AlphaFoldDB" id="A0A512C7M0"/>
<dbReference type="EMBL" id="BJYV01000002">
    <property type="protein sequence ID" value="GEO20191.1"/>
    <property type="molecule type" value="Genomic_DNA"/>
</dbReference>
<proteinExistence type="inferred from homology"/>
<dbReference type="InterPro" id="IPR001000">
    <property type="entry name" value="GH10_dom"/>
</dbReference>
<keyword evidence="1 4" id="KW-0378">Hydrolase</keyword>
<protein>
    <recommendedName>
        <fullName evidence="4">Beta-xylanase</fullName>
        <ecNumber evidence="4">3.2.1.8</ecNumber>
    </recommendedName>
</protein>
<evidence type="ECO:0000256" key="1">
    <source>
        <dbReference type="ARBA" id="ARBA00022801"/>
    </source>
</evidence>
<organism evidence="6 7">
    <name type="scientific">Cyclobacterium qasimii</name>
    <dbReference type="NCBI Taxonomy" id="1350429"/>
    <lineage>
        <taxon>Bacteria</taxon>
        <taxon>Pseudomonadati</taxon>
        <taxon>Bacteroidota</taxon>
        <taxon>Cytophagia</taxon>
        <taxon>Cytophagales</taxon>
        <taxon>Cyclobacteriaceae</taxon>
        <taxon>Cyclobacterium</taxon>
    </lineage>
</organism>
<name>A0A512C7M0_9BACT</name>
<gene>
    <name evidence="6" type="ORF">CQA01_07250</name>
</gene>
<feature type="domain" description="GH10" evidence="5">
    <location>
        <begin position="55"/>
        <end position="343"/>
    </location>
</feature>
<comment type="caution">
    <text evidence="6">The sequence shown here is derived from an EMBL/GenBank/DDBJ whole genome shotgun (WGS) entry which is preliminary data.</text>
</comment>
<evidence type="ECO:0000313" key="7">
    <source>
        <dbReference type="Proteomes" id="UP000321301"/>
    </source>
</evidence>
<keyword evidence="4 6" id="KW-0326">Glycosidase</keyword>
<dbReference type="GO" id="GO:0031176">
    <property type="term" value="F:endo-1,4-beta-xylanase activity"/>
    <property type="evidence" value="ECO:0007669"/>
    <property type="project" value="UniProtKB-EC"/>
</dbReference>
<evidence type="ECO:0000256" key="2">
    <source>
        <dbReference type="ARBA" id="ARBA00023277"/>
    </source>
</evidence>
<evidence type="ECO:0000256" key="4">
    <source>
        <dbReference type="RuleBase" id="RU361174"/>
    </source>
</evidence>
<dbReference type="PROSITE" id="PS51760">
    <property type="entry name" value="GH10_2"/>
    <property type="match status" value="1"/>
</dbReference>
<evidence type="ECO:0000256" key="3">
    <source>
        <dbReference type="ARBA" id="ARBA00023326"/>
    </source>
</evidence>
<accession>A0A512C7M0</accession>